<evidence type="ECO:0000256" key="1">
    <source>
        <dbReference type="ARBA" id="ARBA00004613"/>
    </source>
</evidence>
<dbReference type="EMBL" id="WBMW01001953">
    <property type="protein sequence ID" value="NXC41752.1"/>
    <property type="molecule type" value="Genomic_DNA"/>
</dbReference>
<evidence type="ECO:0000256" key="2">
    <source>
        <dbReference type="ARBA" id="ARBA00022525"/>
    </source>
</evidence>
<reference evidence="6" key="1">
    <citation type="submission" date="2019-09" db="EMBL/GenBank/DDBJ databases">
        <title>Bird 10,000 Genomes (B10K) Project - Family phase.</title>
        <authorList>
            <person name="Zhang G."/>
        </authorList>
    </citation>
    <scope>NUCLEOTIDE SEQUENCE</scope>
    <source>
        <strain evidence="6">B10K-DU-001-08</strain>
        <tissue evidence="6">Muscle</tissue>
    </source>
</reference>
<dbReference type="GO" id="GO:0031012">
    <property type="term" value="C:extracellular matrix"/>
    <property type="evidence" value="ECO:0007669"/>
    <property type="project" value="TreeGrafter"/>
</dbReference>
<dbReference type="PANTHER" id="PTHR11339:SF396">
    <property type="entry name" value="SCO-SPONDIN"/>
    <property type="match status" value="1"/>
</dbReference>
<dbReference type="GO" id="GO:0005615">
    <property type="term" value="C:extracellular space"/>
    <property type="evidence" value="ECO:0007669"/>
    <property type="project" value="TreeGrafter"/>
</dbReference>
<feature type="domain" description="VWFD" evidence="5">
    <location>
        <begin position="1"/>
        <end position="42"/>
    </location>
</feature>
<dbReference type="AlphaFoldDB" id="A0A851NU75"/>
<organism evidence="6 7">
    <name type="scientific">Penelope pileata</name>
    <dbReference type="NCBI Taxonomy" id="1118817"/>
    <lineage>
        <taxon>Eukaryota</taxon>
        <taxon>Metazoa</taxon>
        <taxon>Chordata</taxon>
        <taxon>Craniata</taxon>
        <taxon>Vertebrata</taxon>
        <taxon>Euteleostomi</taxon>
        <taxon>Archelosauria</taxon>
        <taxon>Archosauria</taxon>
        <taxon>Dinosauria</taxon>
        <taxon>Saurischia</taxon>
        <taxon>Theropoda</taxon>
        <taxon>Coelurosauria</taxon>
        <taxon>Aves</taxon>
        <taxon>Neognathae</taxon>
        <taxon>Galloanserae</taxon>
        <taxon>Galliformes</taxon>
        <taxon>Cracidae</taxon>
        <taxon>Penelope</taxon>
    </lineage>
</organism>
<comment type="subcellular location">
    <subcellularLocation>
        <location evidence="1">Secreted</location>
    </subcellularLocation>
</comment>
<accession>A0A851NU75</accession>
<evidence type="ECO:0000259" key="5">
    <source>
        <dbReference type="PROSITE" id="PS51233"/>
    </source>
</evidence>
<name>A0A851NU75_9GALL</name>
<evidence type="ECO:0000313" key="7">
    <source>
        <dbReference type="Proteomes" id="UP000613066"/>
    </source>
</evidence>
<dbReference type="InterPro" id="IPR050780">
    <property type="entry name" value="Mucin_vWF_Thrombospondin_sf"/>
</dbReference>
<protein>
    <submittedName>
        <fullName evidence="6">SSPO protein</fullName>
    </submittedName>
</protein>
<proteinExistence type="predicted"/>
<dbReference type="Proteomes" id="UP000613066">
    <property type="component" value="Unassembled WGS sequence"/>
</dbReference>
<feature type="non-terminal residue" evidence="6">
    <location>
        <position position="1"/>
    </location>
</feature>
<keyword evidence="4" id="KW-0325">Glycoprotein</keyword>
<evidence type="ECO:0000256" key="3">
    <source>
        <dbReference type="ARBA" id="ARBA00023157"/>
    </source>
</evidence>
<keyword evidence="3" id="KW-1015">Disulfide bond</keyword>
<dbReference type="PANTHER" id="PTHR11339">
    <property type="entry name" value="EXTRACELLULAR MATRIX GLYCOPROTEIN RELATED"/>
    <property type="match status" value="1"/>
</dbReference>
<keyword evidence="7" id="KW-1185">Reference proteome</keyword>
<sequence>QVRGLCGTYNWDQRDEFATPMGDVETSVTAFANKYRVSPDCPVLSPVPFEPCSTYAPQRELAAAACAILHSASFQ</sequence>
<gene>
    <name evidence="6" type="primary">Sspo_1</name>
    <name evidence="6" type="ORF">PENPIL_R08893</name>
</gene>
<feature type="non-terminal residue" evidence="6">
    <location>
        <position position="75"/>
    </location>
</feature>
<evidence type="ECO:0000256" key="4">
    <source>
        <dbReference type="ARBA" id="ARBA00023180"/>
    </source>
</evidence>
<keyword evidence="2" id="KW-0964">Secreted</keyword>
<dbReference type="InterPro" id="IPR001846">
    <property type="entry name" value="VWF_type-D"/>
</dbReference>
<dbReference type="PROSITE" id="PS51233">
    <property type="entry name" value="VWFD"/>
    <property type="match status" value="1"/>
</dbReference>
<dbReference type="OrthoDB" id="160294at2759"/>
<evidence type="ECO:0000313" key="6">
    <source>
        <dbReference type="EMBL" id="NXC41752.1"/>
    </source>
</evidence>
<comment type="caution">
    <text evidence="6">The sequence shown here is derived from an EMBL/GenBank/DDBJ whole genome shotgun (WGS) entry which is preliminary data.</text>
</comment>